<reference evidence="9" key="1">
    <citation type="submission" date="2021-01" db="UniProtKB">
        <authorList>
            <consortium name="EnsemblMetazoa"/>
        </authorList>
    </citation>
    <scope>IDENTIFICATION</scope>
</reference>
<sequence length="304" mass="34830">MTENQESQKDEIEALTSIYGKDFSLLGENTFDLRICCDDIKWWAVTVSVLLPENYPSEEAPLYEIHTECLAGSELGELQNELDNIWQENIGTNVLYMWTEKIREYLFERYERAKLFIESPEEDKQRERALTDLMREEDASEQIETQDVPQKEEETSTQVMDETVPGIHSSDTITLKKSTFQGHSAVVHTLTDIKAVLKKLKQNKKVSQASHNIVAYRLVGVNETSFIQDYADDGEVNAGGRLLHLLQIMDVKNVVIVVSRWYGGILLGPDRFRLINNVAREAIIGLGIYEPKQATKQRPKKKKH</sequence>
<dbReference type="Pfam" id="PF01205">
    <property type="entry name" value="Impact_N"/>
    <property type="match status" value="1"/>
</dbReference>
<dbReference type="GO" id="GO:0005737">
    <property type="term" value="C:cytoplasm"/>
    <property type="evidence" value="ECO:0007669"/>
    <property type="project" value="UniProtKB-SubCell"/>
</dbReference>
<dbReference type="PROSITE" id="PS00910">
    <property type="entry name" value="UPF0029"/>
    <property type="match status" value="1"/>
</dbReference>
<proteinExistence type="inferred from homology"/>
<keyword evidence="5" id="KW-0810">Translation regulation</keyword>
<evidence type="ECO:0000313" key="10">
    <source>
        <dbReference type="Proteomes" id="UP000594262"/>
    </source>
</evidence>
<evidence type="ECO:0000256" key="7">
    <source>
        <dbReference type="SAM" id="MobiDB-lite"/>
    </source>
</evidence>
<comment type="similarity">
    <text evidence="2">Belongs to the IMPACT family.</text>
</comment>
<dbReference type="InterPro" id="IPR016135">
    <property type="entry name" value="UBQ-conjugating_enzyme/RWD"/>
</dbReference>
<dbReference type="Gene3D" id="3.30.230.30">
    <property type="entry name" value="Impact, N-terminal domain"/>
    <property type="match status" value="1"/>
</dbReference>
<evidence type="ECO:0000256" key="2">
    <source>
        <dbReference type="ARBA" id="ARBA00007665"/>
    </source>
</evidence>
<dbReference type="PROSITE" id="PS50908">
    <property type="entry name" value="RWD"/>
    <property type="match status" value="1"/>
</dbReference>
<evidence type="ECO:0000256" key="6">
    <source>
        <dbReference type="ARBA" id="ARBA00023016"/>
    </source>
</evidence>
<dbReference type="InterPro" id="IPR020569">
    <property type="entry name" value="UPF0029_Impact_CS"/>
</dbReference>
<dbReference type="InterPro" id="IPR020568">
    <property type="entry name" value="Ribosomal_Su5_D2-typ_SF"/>
</dbReference>
<dbReference type="AlphaFoldDB" id="A0A7M5XLU9"/>
<accession>A0A7M5XLU9</accession>
<keyword evidence="3" id="KW-0963">Cytoplasm</keyword>
<dbReference type="OrthoDB" id="69641at2759"/>
<evidence type="ECO:0000256" key="1">
    <source>
        <dbReference type="ARBA" id="ARBA00004496"/>
    </source>
</evidence>
<keyword evidence="4" id="KW-0678">Repressor</keyword>
<dbReference type="SUPFAM" id="SSF54495">
    <property type="entry name" value="UBC-like"/>
    <property type="match status" value="1"/>
</dbReference>
<dbReference type="InterPro" id="IPR006575">
    <property type="entry name" value="RWD_dom"/>
</dbReference>
<dbReference type="GO" id="GO:0006446">
    <property type="term" value="P:regulation of translational initiation"/>
    <property type="evidence" value="ECO:0007669"/>
    <property type="project" value="TreeGrafter"/>
</dbReference>
<evidence type="ECO:0000256" key="5">
    <source>
        <dbReference type="ARBA" id="ARBA00022845"/>
    </source>
</evidence>
<protein>
    <recommendedName>
        <fullName evidence="8">RWD domain-containing protein</fullName>
    </recommendedName>
</protein>
<evidence type="ECO:0000256" key="4">
    <source>
        <dbReference type="ARBA" id="ARBA00022491"/>
    </source>
</evidence>
<dbReference type="SMART" id="SM00591">
    <property type="entry name" value="RWD"/>
    <property type="match status" value="1"/>
</dbReference>
<dbReference type="GO" id="GO:0140469">
    <property type="term" value="P:GCN2-mediated signaling"/>
    <property type="evidence" value="ECO:0007669"/>
    <property type="project" value="TreeGrafter"/>
</dbReference>
<dbReference type="SUPFAM" id="SSF54211">
    <property type="entry name" value="Ribosomal protein S5 domain 2-like"/>
    <property type="match status" value="1"/>
</dbReference>
<feature type="region of interest" description="Disordered" evidence="7">
    <location>
        <begin position="134"/>
        <end position="159"/>
    </location>
</feature>
<dbReference type="InterPro" id="IPR023582">
    <property type="entry name" value="Impact"/>
</dbReference>
<dbReference type="GeneID" id="136808717"/>
<keyword evidence="6" id="KW-0346">Stress response</keyword>
<dbReference type="PANTHER" id="PTHR16301:SF25">
    <property type="entry name" value="PROTEIN IMPACT"/>
    <property type="match status" value="1"/>
</dbReference>
<dbReference type="InterPro" id="IPR036956">
    <property type="entry name" value="Impact_N_sf"/>
</dbReference>
<evidence type="ECO:0000313" key="9">
    <source>
        <dbReference type="EnsemblMetazoa" id="CLYHEMP026041.1"/>
    </source>
</evidence>
<evidence type="ECO:0000256" key="3">
    <source>
        <dbReference type="ARBA" id="ARBA00022490"/>
    </source>
</evidence>
<dbReference type="Gene3D" id="3.10.110.10">
    <property type="entry name" value="Ubiquitin Conjugating Enzyme"/>
    <property type="match status" value="1"/>
</dbReference>
<name>A0A7M5XLU9_9CNID</name>
<dbReference type="PANTHER" id="PTHR16301">
    <property type="entry name" value="IMPACT-RELATED"/>
    <property type="match status" value="1"/>
</dbReference>
<feature type="domain" description="RWD" evidence="8">
    <location>
        <begin position="10"/>
        <end position="109"/>
    </location>
</feature>
<keyword evidence="10" id="KW-1185">Reference proteome</keyword>
<organism evidence="9 10">
    <name type="scientific">Clytia hemisphaerica</name>
    <dbReference type="NCBI Taxonomy" id="252671"/>
    <lineage>
        <taxon>Eukaryota</taxon>
        <taxon>Metazoa</taxon>
        <taxon>Cnidaria</taxon>
        <taxon>Hydrozoa</taxon>
        <taxon>Hydroidolina</taxon>
        <taxon>Leptothecata</taxon>
        <taxon>Obeliida</taxon>
        <taxon>Clytiidae</taxon>
        <taxon>Clytia</taxon>
    </lineage>
</organism>
<dbReference type="EnsemblMetazoa" id="CLYHEMT026041.1">
    <property type="protein sequence ID" value="CLYHEMP026041.1"/>
    <property type="gene ID" value="CLYHEMG026041"/>
</dbReference>
<comment type="subcellular location">
    <subcellularLocation>
        <location evidence="1">Cytoplasm</location>
    </subcellularLocation>
</comment>
<evidence type="ECO:0000259" key="8">
    <source>
        <dbReference type="PROSITE" id="PS50908"/>
    </source>
</evidence>
<dbReference type="RefSeq" id="XP_066921360.1">
    <property type="nucleotide sequence ID" value="XM_067065259.1"/>
</dbReference>
<dbReference type="Pfam" id="PF05773">
    <property type="entry name" value="RWD"/>
    <property type="match status" value="1"/>
</dbReference>
<dbReference type="InterPro" id="IPR001498">
    <property type="entry name" value="Impact_N"/>
</dbReference>
<dbReference type="Proteomes" id="UP000594262">
    <property type="component" value="Unplaced"/>
</dbReference>
<dbReference type="CDD" id="cd23821">
    <property type="entry name" value="RWD_IMPACT"/>
    <property type="match status" value="1"/>
</dbReference>